<sequence>MKIKKAKGKGIGKKSRKFDVEAIFQETLHGQQLRNSEGQKAVSNFEADNYESTEKVGKRLEAIRIPNGDGRINQSSEPVIDQQNPQVNPNEEDDDDFGPALPPGFVPDTTVQVDAKKSYETLNEDDDEDLTVSSLIPATYEANLVHGHKAVTALAFDASGSRFVTGGQNFAIQFFDFQKMDSSMKPFREIFPCETHVINSLAFSSNGENLVVASSEAQLKILDKVGKQWAETVRGDQYLVDIGNTKGHTASVNHVTFHPITKGEFLSCSDDGSIRIWNLDDYKQVTKCINTHQKIIKTKNAGGRKAIPTTCGYSKDGKLIAAGCDDGSLMIWKYGSFNHPKYLNREAHKAAICSLDFSPDNKRIITRSMDDTLKMFEVEKLKTSLFEVKDLSCMYIQTRCGYSPRAEFVFTTTSTREAKTKESGTLLFFDSEKMELMYRIEYPNAGAISCVWHPKLDQILVGFSDGTCKLYYDPRTSIRGALLCATRPVKRVRTNEVVKEEMIIAPLALEMFQPRGEEGEEKEMTEWRLKRVLRMQSGRQKPQFRKPAEMPMSGHSAGGRVAKAGGTLHSYIAKELVAKAGGTLHSYIAKELGTSKNQTFIQDEDVRASILRHADAAEKEPLYVAKAYKRTQPKPIFQEEDEEEDEPQYKVPKLNS</sequence>
<reference evidence="2" key="1">
    <citation type="submission" date="2022-11" db="UniProtKB">
        <authorList>
            <consortium name="WormBaseParasite"/>
        </authorList>
    </citation>
    <scope>IDENTIFICATION</scope>
</reference>
<accession>A0AC34R736</accession>
<dbReference type="Proteomes" id="UP000887576">
    <property type="component" value="Unplaced"/>
</dbReference>
<protein>
    <submittedName>
        <fullName evidence="2">Gastrulation defective protein 1</fullName>
    </submittedName>
</protein>
<dbReference type="WBParaSite" id="JU765_v2.g4200.t1">
    <property type="protein sequence ID" value="JU765_v2.g4200.t1"/>
    <property type="gene ID" value="JU765_v2.g4200"/>
</dbReference>
<evidence type="ECO:0000313" key="2">
    <source>
        <dbReference type="WBParaSite" id="JU765_v2.g4200.t1"/>
    </source>
</evidence>
<name>A0AC34R736_9BILA</name>
<proteinExistence type="predicted"/>
<organism evidence="1 2">
    <name type="scientific">Panagrolaimus sp. JU765</name>
    <dbReference type="NCBI Taxonomy" id="591449"/>
    <lineage>
        <taxon>Eukaryota</taxon>
        <taxon>Metazoa</taxon>
        <taxon>Ecdysozoa</taxon>
        <taxon>Nematoda</taxon>
        <taxon>Chromadorea</taxon>
        <taxon>Rhabditida</taxon>
        <taxon>Tylenchina</taxon>
        <taxon>Panagrolaimomorpha</taxon>
        <taxon>Panagrolaimoidea</taxon>
        <taxon>Panagrolaimidae</taxon>
        <taxon>Panagrolaimus</taxon>
    </lineage>
</organism>
<evidence type="ECO:0000313" key="1">
    <source>
        <dbReference type="Proteomes" id="UP000887576"/>
    </source>
</evidence>